<dbReference type="InterPro" id="IPR004875">
    <property type="entry name" value="DDE_SF_endonuclease_dom"/>
</dbReference>
<evidence type="ECO:0000259" key="1">
    <source>
        <dbReference type="Pfam" id="PF03184"/>
    </source>
</evidence>
<feature type="non-terminal residue" evidence="2">
    <location>
        <position position="241"/>
    </location>
</feature>
<protein>
    <recommendedName>
        <fullName evidence="1">DDE-1 domain-containing protein</fullName>
    </recommendedName>
</protein>
<dbReference type="Proteomes" id="UP000237271">
    <property type="component" value="Unassembled WGS sequence"/>
</dbReference>
<dbReference type="GO" id="GO:0005634">
    <property type="term" value="C:nucleus"/>
    <property type="evidence" value="ECO:0007669"/>
    <property type="project" value="TreeGrafter"/>
</dbReference>
<dbReference type="OrthoDB" id="124933at2759"/>
<organism evidence="2 3">
    <name type="scientific">Phytophthora palmivora</name>
    <dbReference type="NCBI Taxonomy" id="4796"/>
    <lineage>
        <taxon>Eukaryota</taxon>
        <taxon>Sar</taxon>
        <taxon>Stramenopiles</taxon>
        <taxon>Oomycota</taxon>
        <taxon>Peronosporomycetes</taxon>
        <taxon>Peronosporales</taxon>
        <taxon>Peronosporaceae</taxon>
        <taxon>Phytophthora</taxon>
    </lineage>
</organism>
<proteinExistence type="predicted"/>
<evidence type="ECO:0000313" key="2">
    <source>
        <dbReference type="EMBL" id="POM67602.1"/>
    </source>
</evidence>
<comment type="caution">
    <text evidence="2">The sequence shown here is derived from an EMBL/GenBank/DDBJ whole genome shotgun (WGS) entry which is preliminary data.</text>
</comment>
<dbReference type="AlphaFoldDB" id="A0A2P4XPY2"/>
<accession>A0A2P4XPY2</accession>
<gene>
    <name evidence="2" type="ORF">PHPALM_16366</name>
</gene>
<dbReference type="GO" id="GO:0003677">
    <property type="term" value="F:DNA binding"/>
    <property type="evidence" value="ECO:0007669"/>
    <property type="project" value="TreeGrafter"/>
</dbReference>
<dbReference type="Pfam" id="PF03184">
    <property type="entry name" value="DDE_1"/>
    <property type="match status" value="1"/>
</dbReference>
<name>A0A2P4XPY2_9STRA</name>
<sequence>MLVQWVSELRDEGVPVTPMMLRLQALAEAEEVGIERFRYLALRAKTRQGQLRPSELTQIARDFAKEVHEKARSLGVTHILTPTKQVQYYITIRKTLDRKGIKTVWMKCSGKEKERVKVTLLGDSDGNKYTPYVVFKVRPSRKPEMELENLQRRNGFGLHIWKEINEAQNSTGLRVHGNGKGWWDSALTVEWLRFHFGAREDYSKPVLLLLDDFSGHWTDEVVEYATTINVSLMKIPPSATS</sequence>
<dbReference type="PANTHER" id="PTHR19303:SF57">
    <property type="entry name" value="HTH CENPB-TYPE DOMAIN-CONTAINING PROTEIN"/>
    <property type="match status" value="1"/>
</dbReference>
<evidence type="ECO:0000313" key="3">
    <source>
        <dbReference type="Proteomes" id="UP000237271"/>
    </source>
</evidence>
<dbReference type="InterPro" id="IPR050863">
    <property type="entry name" value="CenT-Element_Derived"/>
</dbReference>
<keyword evidence="3" id="KW-1185">Reference proteome</keyword>
<reference evidence="2 3" key="1">
    <citation type="journal article" date="2017" name="Genome Biol. Evol.">
        <title>Phytophthora megakarya and P. palmivora, closely related causal agents of cacao black pod rot, underwent increases in genome sizes and gene numbers by different mechanisms.</title>
        <authorList>
            <person name="Ali S.S."/>
            <person name="Shao J."/>
            <person name="Lary D.J."/>
            <person name="Kronmiller B."/>
            <person name="Shen D."/>
            <person name="Strem M.D."/>
            <person name="Amoako-Attah I."/>
            <person name="Akrofi A.Y."/>
            <person name="Begoude B.A."/>
            <person name="Ten Hoopen G.M."/>
            <person name="Coulibaly K."/>
            <person name="Kebe B.I."/>
            <person name="Melnick R.L."/>
            <person name="Guiltinan M.J."/>
            <person name="Tyler B.M."/>
            <person name="Meinhardt L.W."/>
            <person name="Bailey B.A."/>
        </authorList>
    </citation>
    <scope>NUCLEOTIDE SEQUENCE [LARGE SCALE GENOMIC DNA]</scope>
    <source>
        <strain evidence="3">sbr112.9</strain>
    </source>
</reference>
<dbReference type="EMBL" id="NCKW01008882">
    <property type="protein sequence ID" value="POM67602.1"/>
    <property type="molecule type" value="Genomic_DNA"/>
</dbReference>
<dbReference type="PANTHER" id="PTHR19303">
    <property type="entry name" value="TRANSPOSON"/>
    <property type="match status" value="1"/>
</dbReference>
<feature type="domain" description="DDE-1" evidence="1">
    <location>
        <begin position="123"/>
        <end position="241"/>
    </location>
</feature>